<evidence type="ECO:0000313" key="3">
    <source>
        <dbReference type="Proteomes" id="UP001156389"/>
    </source>
</evidence>
<evidence type="ECO:0000256" key="1">
    <source>
        <dbReference type="SAM" id="MobiDB-lite"/>
    </source>
</evidence>
<dbReference type="Proteomes" id="UP001156389">
    <property type="component" value="Unassembled WGS sequence"/>
</dbReference>
<comment type="caution">
    <text evidence="2">The sequence shown here is derived from an EMBL/GenBank/DDBJ whole genome shotgun (WGS) entry which is preliminary data.</text>
</comment>
<keyword evidence="3" id="KW-1185">Reference proteome</keyword>
<reference evidence="2 3" key="1">
    <citation type="submission" date="2021-10" db="EMBL/GenBank/DDBJ databases">
        <title>Streptomyces gossypii sp. nov., isolated from soil collected from cotton field.</title>
        <authorList>
            <person name="Ge X."/>
            <person name="Chen X."/>
            <person name="Liu W."/>
        </authorList>
    </citation>
    <scope>NUCLEOTIDE SEQUENCE [LARGE SCALE GENOMIC DNA]</scope>
    <source>
        <strain evidence="2 3">N2-109</strain>
    </source>
</reference>
<dbReference type="RefSeq" id="WP_260220050.1">
    <property type="nucleotide sequence ID" value="NZ_JAJAGO010000011.1"/>
</dbReference>
<feature type="region of interest" description="Disordered" evidence="1">
    <location>
        <begin position="1"/>
        <end position="20"/>
    </location>
</feature>
<evidence type="ECO:0000313" key="2">
    <source>
        <dbReference type="EMBL" id="MCT2592723.1"/>
    </source>
</evidence>
<gene>
    <name evidence="2" type="ORF">LHJ74_22885</name>
</gene>
<organism evidence="2 3">
    <name type="scientific">Streptomyces gossypii</name>
    <dbReference type="NCBI Taxonomy" id="2883101"/>
    <lineage>
        <taxon>Bacteria</taxon>
        <taxon>Bacillati</taxon>
        <taxon>Actinomycetota</taxon>
        <taxon>Actinomycetes</taxon>
        <taxon>Kitasatosporales</taxon>
        <taxon>Streptomycetaceae</taxon>
        <taxon>Streptomyces</taxon>
    </lineage>
</organism>
<dbReference type="EMBL" id="JAJAGO010000011">
    <property type="protein sequence ID" value="MCT2592723.1"/>
    <property type="molecule type" value="Genomic_DNA"/>
</dbReference>
<feature type="region of interest" description="Disordered" evidence="1">
    <location>
        <begin position="39"/>
        <end position="63"/>
    </location>
</feature>
<name>A0ABT2JXU6_9ACTN</name>
<protein>
    <submittedName>
        <fullName evidence="2">Uncharacterized protein</fullName>
    </submittedName>
</protein>
<proteinExistence type="predicted"/>
<accession>A0ABT2JXU6</accession>
<sequence length="213" mass="22853">MSPHARGCAGGGASDRTSPRHEAAHWLTLLRGQYPELLEELTPGGRSPGAGRTTPGPATPVRTTAPLRLHVSDALRDISDGVTELEEAVREKLGLARARRVPVPQRLGRLLAQLDDVAAHPVLAAHVRSEARRLARRCARALGDSEPMTAVEGRCPHCGSVSLRAFPERGAVMCINPACRCGDPACDCWTDPAHRHVWPETEPAGWERAEGVG</sequence>